<dbReference type="HOGENOM" id="CLU_077795_1_1_4"/>
<proteinExistence type="inferred from homology"/>
<evidence type="ECO:0000256" key="3">
    <source>
        <dbReference type="ARBA" id="ARBA00006906"/>
    </source>
</evidence>
<comment type="catalytic activity">
    <reaction evidence="1">
        <text>2-dehydro-3-deoxy-6-phospho-D-gluconate = D-glyceraldehyde 3-phosphate + pyruvate</text>
        <dbReference type="Rhea" id="RHEA:17089"/>
        <dbReference type="ChEBI" id="CHEBI:15361"/>
        <dbReference type="ChEBI" id="CHEBI:57569"/>
        <dbReference type="ChEBI" id="CHEBI:59776"/>
        <dbReference type="EC" id="4.1.2.14"/>
    </reaction>
</comment>
<dbReference type="STRING" id="391735.Veis_2569"/>
<dbReference type="KEGG" id="vei:Veis_2569"/>
<dbReference type="Gene3D" id="3.20.20.70">
    <property type="entry name" value="Aldolase class I"/>
    <property type="match status" value="1"/>
</dbReference>
<keyword evidence="7" id="KW-0704">Schiff base</keyword>
<comment type="subunit">
    <text evidence="4">Homotrimer.</text>
</comment>
<dbReference type="PANTHER" id="PTHR30246">
    <property type="entry name" value="2-KETO-3-DEOXY-6-PHOSPHOGLUCONATE ALDOLASE"/>
    <property type="match status" value="1"/>
</dbReference>
<comment type="pathway">
    <text evidence="2">Carbohydrate acid metabolism; 2-dehydro-3-deoxy-D-gluconate degradation; D-glyceraldehyde 3-phosphate and pyruvate from 2-dehydro-3-deoxy-D-gluconate: step 2/2.</text>
</comment>
<evidence type="ECO:0000256" key="5">
    <source>
        <dbReference type="ARBA" id="ARBA00013063"/>
    </source>
</evidence>
<evidence type="ECO:0000256" key="7">
    <source>
        <dbReference type="ARBA" id="ARBA00023270"/>
    </source>
</evidence>
<dbReference type="CDD" id="cd00452">
    <property type="entry name" value="KDPG_aldolase"/>
    <property type="match status" value="1"/>
</dbReference>
<accession>A1WL07</accession>
<dbReference type="PANTHER" id="PTHR30246:SF1">
    <property type="entry name" value="2-DEHYDRO-3-DEOXY-6-PHOSPHOGALACTONATE ALDOLASE-RELATED"/>
    <property type="match status" value="1"/>
</dbReference>
<dbReference type="InterPro" id="IPR013785">
    <property type="entry name" value="Aldolase_TIM"/>
</dbReference>
<dbReference type="AlphaFoldDB" id="A1WL07"/>
<evidence type="ECO:0000256" key="8">
    <source>
        <dbReference type="ARBA" id="ARBA00023277"/>
    </source>
</evidence>
<dbReference type="EMBL" id="CP000542">
    <property type="protein sequence ID" value="ABM58314.1"/>
    <property type="molecule type" value="Genomic_DNA"/>
</dbReference>
<name>A1WL07_VEREI</name>
<dbReference type="GeneID" id="76461097"/>
<dbReference type="InterPro" id="IPR031338">
    <property type="entry name" value="KDPG/KHG_AS_2"/>
</dbReference>
<organism evidence="9 10">
    <name type="scientific">Verminephrobacter eiseniae (strain EF01-2)</name>
    <dbReference type="NCBI Taxonomy" id="391735"/>
    <lineage>
        <taxon>Bacteria</taxon>
        <taxon>Pseudomonadati</taxon>
        <taxon>Pseudomonadota</taxon>
        <taxon>Betaproteobacteria</taxon>
        <taxon>Burkholderiales</taxon>
        <taxon>Comamonadaceae</taxon>
        <taxon>Verminephrobacter</taxon>
    </lineage>
</organism>
<protein>
    <recommendedName>
        <fullName evidence="5">2-dehydro-3-deoxy-phosphogluconate aldolase</fullName>
        <ecNumber evidence="5">4.1.2.14</ecNumber>
    </recommendedName>
</protein>
<dbReference type="EC" id="4.1.2.14" evidence="5"/>
<evidence type="ECO:0000256" key="2">
    <source>
        <dbReference type="ARBA" id="ARBA00004736"/>
    </source>
</evidence>
<comment type="similarity">
    <text evidence="3">Belongs to the KHG/KDPG aldolase family.</text>
</comment>
<dbReference type="OrthoDB" id="9805177at2"/>
<evidence type="ECO:0000313" key="10">
    <source>
        <dbReference type="Proteomes" id="UP000000374"/>
    </source>
</evidence>
<keyword evidence="10" id="KW-1185">Reference proteome</keyword>
<dbReference type="PROSITE" id="PS00159">
    <property type="entry name" value="ALDOLASE_KDPG_KHG_1"/>
    <property type="match status" value="1"/>
</dbReference>
<reference evidence="10" key="1">
    <citation type="submission" date="2006-12" db="EMBL/GenBank/DDBJ databases">
        <title>Complete sequence of chromosome 1 of Verminephrobacter eiseniae EF01-2.</title>
        <authorList>
            <person name="Copeland A."/>
            <person name="Lucas S."/>
            <person name="Lapidus A."/>
            <person name="Barry K."/>
            <person name="Detter J.C."/>
            <person name="Glavina del Rio T."/>
            <person name="Dalin E."/>
            <person name="Tice H."/>
            <person name="Pitluck S."/>
            <person name="Chertkov O."/>
            <person name="Brettin T."/>
            <person name="Bruce D."/>
            <person name="Han C."/>
            <person name="Tapia R."/>
            <person name="Gilna P."/>
            <person name="Schmutz J."/>
            <person name="Larimer F."/>
            <person name="Land M."/>
            <person name="Hauser L."/>
            <person name="Kyrpides N."/>
            <person name="Kim E."/>
            <person name="Stahl D."/>
            <person name="Richardson P."/>
        </authorList>
    </citation>
    <scope>NUCLEOTIDE SEQUENCE [LARGE SCALE GENOMIC DNA]</scope>
    <source>
        <strain evidence="10">EF01-2</strain>
    </source>
</reference>
<dbReference type="NCBIfam" id="NF004325">
    <property type="entry name" value="PRK05718.1"/>
    <property type="match status" value="1"/>
</dbReference>
<dbReference type="PROSITE" id="PS00160">
    <property type="entry name" value="ALDOLASE_KDPG_KHG_2"/>
    <property type="match status" value="1"/>
</dbReference>
<dbReference type="eggNOG" id="COG0800">
    <property type="taxonomic scope" value="Bacteria"/>
</dbReference>
<keyword evidence="8" id="KW-0119">Carbohydrate metabolism</keyword>
<evidence type="ECO:0000313" key="9">
    <source>
        <dbReference type="EMBL" id="ABM58314.1"/>
    </source>
</evidence>
<dbReference type="RefSeq" id="WP_011810315.1">
    <property type="nucleotide sequence ID" value="NC_008786.1"/>
</dbReference>
<dbReference type="NCBIfam" id="TIGR01182">
    <property type="entry name" value="eda"/>
    <property type="match status" value="1"/>
</dbReference>
<dbReference type="Pfam" id="PF01081">
    <property type="entry name" value="Aldolase"/>
    <property type="match status" value="1"/>
</dbReference>
<dbReference type="InterPro" id="IPR031337">
    <property type="entry name" value="KDPG/KHG_AS_1"/>
</dbReference>
<keyword evidence="6 9" id="KW-0456">Lyase</keyword>
<dbReference type="GO" id="GO:0008675">
    <property type="term" value="F:2-dehydro-3-deoxy-phosphogluconate aldolase activity"/>
    <property type="evidence" value="ECO:0007669"/>
    <property type="project" value="UniProtKB-EC"/>
</dbReference>
<evidence type="ECO:0000256" key="1">
    <source>
        <dbReference type="ARBA" id="ARBA00000654"/>
    </source>
</evidence>
<dbReference type="Proteomes" id="UP000000374">
    <property type="component" value="Chromosome"/>
</dbReference>
<gene>
    <name evidence="9" type="ordered locus">Veis_2569</name>
</gene>
<dbReference type="SUPFAM" id="SSF51569">
    <property type="entry name" value="Aldolase"/>
    <property type="match status" value="1"/>
</dbReference>
<evidence type="ECO:0000256" key="4">
    <source>
        <dbReference type="ARBA" id="ARBA00011233"/>
    </source>
</evidence>
<sequence>MAVTPASRVPATELLDIASHGPVIPVIVIDRVPDALPLAEALLAGGVKVLEVTLRTAAGLPAIEAIARHLPEAVVGVGTVLDADDARRASQAGARFAVSPGYTAAVGSACQRLNLPLLPGVATSSEIMAALADGFSFLKLFPAEAVGGIALLKSWASPFARVSFCPTGGITQASAPHYLALPQVRCVGGSWLTPADAIRAGDWARITALARASHALRNAGPGSSE</sequence>
<dbReference type="InterPro" id="IPR000887">
    <property type="entry name" value="Aldlse_KDPG_KHG"/>
</dbReference>
<evidence type="ECO:0000256" key="6">
    <source>
        <dbReference type="ARBA" id="ARBA00023239"/>
    </source>
</evidence>